<dbReference type="SMART" id="SM00479">
    <property type="entry name" value="EXOIII"/>
    <property type="match status" value="1"/>
</dbReference>
<dbReference type="GO" id="GO:0005829">
    <property type="term" value="C:cytosol"/>
    <property type="evidence" value="ECO:0007669"/>
    <property type="project" value="TreeGrafter"/>
</dbReference>
<dbReference type="InterPro" id="IPR012337">
    <property type="entry name" value="RNaseH-like_sf"/>
</dbReference>
<dbReference type="SUPFAM" id="SSF53098">
    <property type="entry name" value="Ribonuclease H-like"/>
    <property type="match status" value="1"/>
</dbReference>
<dbReference type="PANTHER" id="PTHR30231:SF41">
    <property type="entry name" value="DNA POLYMERASE III SUBUNIT EPSILON"/>
    <property type="match status" value="1"/>
</dbReference>
<dbReference type="InterPro" id="IPR036397">
    <property type="entry name" value="RNaseH_sf"/>
</dbReference>
<dbReference type="InterPro" id="IPR006054">
    <property type="entry name" value="DnaQ"/>
</dbReference>
<dbReference type="Pfam" id="PF00929">
    <property type="entry name" value="RNase_T"/>
    <property type="match status" value="1"/>
</dbReference>
<dbReference type="Gene3D" id="3.30.420.10">
    <property type="entry name" value="Ribonuclease H-like superfamily/Ribonuclease H"/>
    <property type="match status" value="1"/>
</dbReference>
<reference evidence="2 5" key="3">
    <citation type="submission" date="2018-07" db="EMBL/GenBank/DDBJ databases">
        <title>Leeuwenhoekiella genomics.</title>
        <authorList>
            <person name="Tahon G."/>
            <person name="Willems A."/>
        </authorList>
    </citation>
    <scope>NUCLEOTIDE SEQUENCE [LARGE SCALE GENOMIC DNA]</scope>
    <source>
        <strain evidence="2 5">LMG 24856</strain>
    </source>
</reference>
<evidence type="ECO:0000313" key="3">
    <source>
        <dbReference type="EMBL" id="SHI13588.1"/>
    </source>
</evidence>
<organism evidence="3 4">
    <name type="scientific">Leeuwenhoekiella palythoae</name>
    <dbReference type="NCBI Taxonomy" id="573501"/>
    <lineage>
        <taxon>Bacteria</taxon>
        <taxon>Pseudomonadati</taxon>
        <taxon>Bacteroidota</taxon>
        <taxon>Flavobacteriia</taxon>
        <taxon>Flavobacteriales</taxon>
        <taxon>Flavobacteriaceae</taxon>
        <taxon>Leeuwenhoekiella</taxon>
    </lineage>
</organism>
<dbReference type="STRING" id="573501.SAMN04487999_2175"/>
<dbReference type="EMBL" id="FQXT01000004">
    <property type="protein sequence ID" value="SHI13588.1"/>
    <property type="molecule type" value="Genomic_DNA"/>
</dbReference>
<dbReference type="CDD" id="cd06127">
    <property type="entry name" value="DEDDh"/>
    <property type="match status" value="1"/>
</dbReference>
<protein>
    <submittedName>
        <fullName evidence="3">DNA polymerase-3 subunit epsilon</fullName>
    </submittedName>
</protein>
<sequence length="221" mass="25172">MRIPFFSKTLEPPEFYKNYAAQFSGKSLPEFEQARFIVFDTETTGTNAREDRMLSIGALELKGNTISLSSSFELYVEQDVFNEEAVAIHGILRENRKYKKVTEEEAVKAFLEFIGDAILVGHHVGFDIGIINYALKRLGAPKLKNKFTDTGVLYKRTVHLVNITDPNKVYTLDDLCEELNIARTDRHKAMGDAYITALAFLKILSKLKTNKKFKLKQILLN</sequence>
<dbReference type="GO" id="GO:0045004">
    <property type="term" value="P:DNA replication proofreading"/>
    <property type="evidence" value="ECO:0007669"/>
    <property type="project" value="TreeGrafter"/>
</dbReference>
<dbReference type="AlphaFoldDB" id="A0A1M5YNW8"/>
<evidence type="ECO:0000313" key="2">
    <source>
        <dbReference type="EMBL" id="RXG29353.1"/>
    </source>
</evidence>
<accession>A0A1M5YNW8</accession>
<dbReference type="GO" id="GO:0008408">
    <property type="term" value="F:3'-5' exonuclease activity"/>
    <property type="evidence" value="ECO:0007669"/>
    <property type="project" value="TreeGrafter"/>
</dbReference>
<dbReference type="Proteomes" id="UP000184240">
    <property type="component" value="Unassembled WGS sequence"/>
</dbReference>
<proteinExistence type="predicted"/>
<feature type="domain" description="Exonuclease" evidence="1">
    <location>
        <begin position="35"/>
        <end position="209"/>
    </location>
</feature>
<keyword evidence="5" id="KW-1185">Reference proteome</keyword>
<gene>
    <name evidence="2" type="ORF">DSM01_1451</name>
    <name evidence="3" type="ORF">SAMN04487999_2175</name>
</gene>
<name>A0A1M5YNW8_9FLAO</name>
<dbReference type="GO" id="GO:0003677">
    <property type="term" value="F:DNA binding"/>
    <property type="evidence" value="ECO:0007669"/>
    <property type="project" value="InterPro"/>
</dbReference>
<evidence type="ECO:0000313" key="5">
    <source>
        <dbReference type="Proteomes" id="UP000290037"/>
    </source>
</evidence>
<dbReference type="NCBIfam" id="TIGR00573">
    <property type="entry name" value="dnaq"/>
    <property type="match status" value="1"/>
</dbReference>
<dbReference type="PANTHER" id="PTHR30231">
    <property type="entry name" value="DNA POLYMERASE III SUBUNIT EPSILON"/>
    <property type="match status" value="1"/>
</dbReference>
<evidence type="ECO:0000259" key="1">
    <source>
        <dbReference type="SMART" id="SM00479"/>
    </source>
</evidence>
<reference evidence="4" key="2">
    <citation type="submission" date="2016-11" db="EMBL/GenBank/DDBJ databases">
        <authorList>
            <person name="Varghese N."/>
            <person name="Submissions S."/>
        </authorList>
    </citation>
    <scope>NUCLEOTIDE SEQUENCE [LARGE SCALE GENOMIC DNA]</scope>
    <source>
        <strain evidence="4">DSM 19859</strain>
    </source>
</reference>
<dbReference type="OrthoDB" id="9803913at2"/>
<dbReference type="EMBL" id="QOVN01000003">
    <property type="protein sequence ID" value="RXG29353.1"/>
    <property type="molecule type" value="Genomic_DNA"/>
</dbReference>
<dbReference type="InterPro" id="IPR013520">
    <property type="entry name" value="Ribonucl_H"/>
</dbReference>
<dbReference type="Proteomes" id="UP000290037">
    <property type="component" value="Unassembled WGS sequence"/>
</dbReference>
<reference evidence="3" key="1">
    <citation type="submission" date="2016-11" db="EMBL/GenBank/DDBJ databases">
        <authorList>
            <person name="Jaros S."/>
            <person name="Januszkiewicz K."/>
            <person name="Wedrychowicz H."/>
        </authorList>
    </citation>
    <scope>NUCLEOTIDE SEQUENCE [LARGE SCALE GENOMIC DNA]</scope>
    <source>
        <strain evidence="3">DSM 19859</strain>
    </source>
</reference>
<dbReference type="GO" id="GO:0003887">
    <property type="term" value="F:DNA-directed DNA polymerase activity"/>
    <property type="evidence" value="ECO:0007669"/>
    <property type="project" value="InterPro"/>
</dbReference>
<dbReference type="RefSeq" id="WP_072983001.1">
    <property type="nucleotide sequence ID" value="NZ_FQXT01000004.1"/>
</dbReference>
<evidence type="ECO:0000313" key="4">
    <source>
        <dbReference type="Proteomes" id="UP000184240"/>
    </source>
</evidence>